<dbReference type="Pfam" id="PF14579">
    <property type="entry name" value="HHH_6"/>
    <property type="match status" value="1"/>
</dbReference>
<keyword evidence="9" id="KW-0227">DNA damage</keyword>
<name>A0A2W5W2Q2_9BACT</name>
<dbReference type="InterPro" id="IPR023073">
    <property type="entry name" value="DnaE2"/>
</dbReference>
<keyword evidence="8" id="KW-0235">DNA replication</keyword>
<dbReference type="AlphaFoldDB" id="A0A2W5W2Q2"/>
<keyword evidence="6 14" id="KW-0808">Transferase</keyword>
<dbReference type="SUPFAM" id="SSF89550">
    <property type="entry name" value="PHP domain-like"/>
    <property type="match status" value="1"/>
</dbReference>
<evidence type="ECO:0000256" key="6">
    <source>
        <dbReference type="ARBA" id="ARBA00022679"/>
    </source>
</evidence>
<evidence type="ECO:0000256" key="1">
    <source>
        <dbReference type="ARBA" id="ARBA00004496"/>
    </source>
</evidence>
<keyword evidence="11" id="KW-0234">DNA repair</keyword>
<dbReference type="InterPro" id="IPR029460">
    <property type="entry name" value="DNAPol_HHH"/>
</dbReference>
<comment type="catalytic activity">
    <reaction evidence="12">
        <text>DNA(n) + a 2'-deoxyribonucleoside 5'-triphosphate = DNA(n+1) + diphosphate</text>
        <dbReference type="Rhea" id="RHEA:22508"/>
        <dbReference type="Rhea" id="RHEA-COMP:17339"/>
        <dbReference type="Rhea" id="RHEA-COMP:17340"/>
        <dbReference type="ChEBI" id="CHEBI:33019"/>
        <dbReference type="ChEBI" id="CHEBI:61560"/>
        <dbReference type="ChEBI" id="CHEBI:173112"/>
        <dbReference type="EC" id="2.7.7.7"/>
    </reaction>
</comment>
<dbReference type="GO" id="GO:0008408">
    <property type="term" value="F:3'-5' exonuclease activity"/>
    <property type="evidence" value="ECO:0007669"/>
    <property type="project" value="InterPro"/>
</dbReference>
<dbReference type="CDD" id="cd04485">
    <property type="entry name" value="DnaE_OBF"/>
    <property type="match status" value="1"/>
</dbReference>
<dbReference type="PANTHER" id="PTHR32294">
    <property type="entry name" value="DNA POLYMERASE III SUBUNIT ALPHA"/>
    <property type="match status" value="1"/>
</dbReference>
<dbReference type="GO" id="GO:0003887">
    <property type="term" value="F:DNA-directed DNA polymerase activity"/>
    <property type="evidence" value="ECO:0007669"/>
    <property type="project" value="UniProtKB-KW"/>
</dbReference>
<protein>
    <recommendedName>
        <fullName evidence="4">Error-prone DNA polymerase</fullName>
        <ecNumber evidence="3">2.7.7.7</ecNumber>
    </recommendedName>
</protein>
<dbReference type="GO" id="GO:0006281">
    <property type="term" value="P:DNA repair"/>
    <property type="evidence" value="ECO:0007669"/>
    <property type="project" value="UniProtKB-KW"/>
</dbReference>
<dbReference type="EMBL" id="QFQP01000002">
    <property type="protein sequence ID" value="PZR17431.1"/>
    <property type="molecule type" value="Genomic_DNA"/>
</dbReference>
<dbReference type="NCBIfam" id="NF004225">
    <property type="entry name" value="PRK05672.1"/>
    <property type="match status" value="1"/>
</dbReference>
<dbReference type="GO" id="GO:0003676">
    <property type="term" value="F:nucleic acid binding"/>
    <property type="evidence" value="ECO:0007669"/>
    <property type="project" value="InterPro"/>
</dbReference>
<dbReference type="InterPro" id="IPR004365">
    <property type="entry name" value="NA-bd_OB_tRNA"/>
</dbReference>
<dbReference type="InterPro" id="IPR003141">
    <property type="entry name" value="Pol/His_phosphatase_N"/>
</dbReference>
<dbReference type="GO" id="GO:0006260">
    <property type="term" value="P:DNA replication"/>
    <property type="evidence" value="ECO:0007669"/>
    <property type="project" value="UniProtKB-KW"/>
</dbReference>
<evidence type="ECO:0000256" key="8">
    <source>
        <dbReference type="ARBA" id="ARBA00022705"/>
    </source>
</evidence>
<organism evidence="14 15">
    <name type="scientific">Archangium gephyra</name>
    <dbReference type="NCBI Taxonomy" id="48"/>
    <lineage>
        <taxon>Bacteria</taxon>
        <taxon>Pseudomonadati</taxon>
        <taxon>Myxococcota</taxon>
        <taxon>Myxococcia</taxon>
        <taxon>Myxococcales</taxon>
        <taxon>Cystobacterineae</taxon>
        <taxon>Archangiaceae</taxon>
        <taxon>Archangium</taxon>
    </lineage>
</organism>
<keyword evidence="5" id="KW-0963">Cytoplasm</keyword>
<dbReference type="InterPro" id="IPR040982">
    <property type="entry name" value="DNA_pol3_finger"/>
</dbReference>
<dbReference type="Gene3D" id="1.10.150.870">
    <property type="match status" value="1"/>
</dbReference>
<comment type="caution">
    <text evidence="14">The sequence shown here is derived from an EMBL/GenBank/DDBJ whole genome shotgun (WGS) entry which is preliminary data.</text>
</comment>
<reference evidence="14 15" key="1">
    <citation type="submission" date="2017-08" db="EMBL/GenBank/DDBJ databases">
        <title>Infants hospitalized years apart are colonized by the same room-sourced microbial strains.</title>
        <authorList>
            <person name="Brooks B."/>
            <person name="Olm M.R."/>
            <person name="Firek B.A."/>
            <person name="Baker R."/>
            <person name="Thomas B.C."/>
            <person name="Morowitz M.J."/>
            <person name="Banfield J.F."/>
        </authorList>
    </citation>
    <scope>NUCLEOTIDE SEQUENCE [LARGE SCALE GENOMIC DNA]</scope>
    <source>
        <strain evidence="14">S2_003_000_R2_14</strain>
    </source>
</reference>
<feature type="domain" description="Polymerase/histidinol phosphatase N-terminal" evidence="13">
    <location>
        <begin position="4"/>
        <end position="71"/>
    </location>
</feature>
<comment type="similarity">
    <text evidence="2">Belongs to the DNA polymerase type-C family. DnaE2 subfamily.</text>
</comment>
<dbReference type="EC" id="2.7.7.7" evidence="3"/>
<gene>
    <name evidence="14" type="primary">dnaE2</name>
    <name evidence="14" type="ORF">DI536_03655</name>
</gene>
<keyword evidence="7 14" id="KW-0548">Nucleotidyltransferase</keyword>
<dbReference type="InterPro" id="IPR004805">
    <property type="entry name" value="DnaE2/DnaE/PolC"/>
</dbReference>
<keyword evidence="10" id="KW-0239">DNA-directed DNA polymerase</keyword>
<dbReference type="PANTHER" id="PTHR32294:SF4">
    <property type="entry name" value="ERROR-PRONE DNA POLYMERASE"/>
    <property type="match status" value="1"/>
</dbReference>
<dbReference type="HAMAP" id="MF_01902">
    <property type="entry name" value="DNApol_error_prone"/>
    <property type="match status" value="1"/>
</dbReference>
<evidence type="ECO:0000256" key="11">
    <source>
        <dbReference type="ARBA" id="ARBA00023204"/>
    </source>
</evidence>
<evidence type="ECO:0000259" key="13">
    <source>
        <dbReference type="SMART" id="SM00481"/>
    </source>
</evidence>
<dbReference type="Proteomes" id="UP000249061">
    <property type="component" value="Unassembled WGS sequence"/>
</dbReference>
<sequence>MSGALLWCKSNFSFLEGASHPEELVEMAHQLGYPAIAVTDRDGVHGVVRAHEKARELGIKLIIGSEVTLDDGATIVLLAMTRRGYANLCRLLTVGRMRCGKGRSEVTRLEVAQHAEDVIALWKLDGPHEALLAAFGDRLYGLIARHHRPEDIDLEATQRARAQALGVPLVAAPEILYHHVERRPLQDVLTCIRHQLSLPEAGRLLKPNDSYAVMTKLQLERRYGDQLQWVRRSGSIAERCTFSMSELRYRYPTEKLPGGKTTTQHLEELVFAGAVRRNGLVSDKMRAQLRKELELIEQLDYGGYFLTMWELVEFCKANDIICQGRGSAASSAVCYCLGITAVDPVKMDLLFERFLSLERAEPPDIDLDIEHERREEVIQHLYEKHGRTHAAMVANVISYRARSAVREVGKALGVAQTELDRYAKLLHFYDAPDGRYANDVGLDASSKVFEQLMTLCRELEGFPRHLSIHPGGFILGHDPIDTLVPVENATMPNRTVIQWSKDDVEALGLFKVDLLALGSLTHLHKSFRLIEKHRGRKLTLATIPSDDKKTYEEFIQKADTIGVFQIESRAQMSMLPRLKPKHYYDIVVQVSIVRPGPITGGMVHPYLRRRENPEEISYPHECLKPVLERTLGVPLFQEQVMRIAIVGAGYKPGEADQLRRDMAPWRRNGRLERHHDKFVKGMIDRGIAPDFAERVFQQIRGFGEYGFPESHAASFALISYAGSYLKAHYPVEFTAGLLNSLPMGFYSPSTIIEDAKRHRVEVRPIDLRHSAWDCTLEPVKSEYEYALRMGLKFVKGLNQEDATKLIAARDAQSITELARRSGVQARPLTLLAEAGALQSIEPSRRVALWQAQGLHGGPTPLAVDTEPQMSFAGLTVPQSISWDYSRSSHSTLGHPVGPLRQQLKAQGLKSAVEIKEVPHGHPIRAAGVVICRQRPGTASGVTFMTLEDETGLVNLVVWRDVFEAYSVLARTRTFLGVEGTIQKQGEVVHVMAAHFFEPGEVSASLPPIESRDFH</sequence>
<dbReference type="CDD" id="cd07434">
    <property type="entry name" value="PHP_PolIIIA_DnaE2"/>
    <property type="match status" value="1"/>
</dbReference>
<evidence type="ECO:0000313" key="15">
    <source>
        <dbReference type="Proteomes" id="UP000249061"/>
    </source>
</evidence>
<evidence type="ECO:0000313" key="14">
    <source>
        <dbReference type="EMBL" id="PZR17431.1"/>
    </source>
</evidence>
<evidence type="ECO:0000256" key="4">
    <source>
        <dbReference type="ARBA" id="ARBA00017273"/>
    </source>
</evidence>
<dbReference type="GO" id="GO:0005737">
    <property type="term" value="C:cytoplasm"/>
    <property type="evidence" value="ECO:0007669"/>
    <property type="project" value="UniProtKB-SubCell"/>
</dbReference>
<dbReference type="Pfam" id="PF01336">
    <property type="entry name" value="tRNA_anti-codon"/>
    <property type="match status" value="1"/>
</dbReference>
<evidence type="ECO:0000256" key="3">
    <source>
        <dbReference type="ARBA" id="ARBA00012417"/>
    </source>
</evidence>
<dbReference type="Pfam" id="PF17657">
    <property type="entry name" value="DNA_pol3_finger"/>
    <property type="match status" value="1"/>
</dbReference>
<dbReference type="Pfam" id="PF07733">
    <property type="entry name" value="DNA_pol3_alpha"/>
    <property type="match status" value="1"/>
</dbReference>
<evidence type="ECO:0000256" key="5">
    <source>
        <dbReference type="ARBA" id="ARBA00022490"/>
    </source>
</evidence>
<dbReference type="Gene3D" id="3.20.20.140">
    <property type="entry name" value="Metal-dependent hydrolases"/>
    <property type="match status" value="1"/>
</dbReference>
<dbReference type="Pfam" id="PF02811">
    <property type="entry name" value="PHP"/>
    <property type="match status" value="1"/>
</dbReference>
<dbReference type="InterPro" id="IPR004013">
    <property type="entry name" value="PHP_dom"/>
</dbReference>
<evidence type="ECO:0000256" key="9">
    <source>
        <dbReference type="ARBA" id="ARBA00022763"/>
    </source>
</evidence>
<comment type="subcellular location">
    <subcellularLocation>
        <location evidence="1">Cytoplasm</location>
    </subcellularLocation>
</comment>
<evidence type="ECO:0000256" key="7">
    <source>
        <dbReference type="ARBA" id="ARBA00022695"/>
    </source>
</evidence>
<accession>A0A2W5W2Q2</accession>
<dbReference type="NCBIfam" id="TIGR00594">
    <property type="entry name" value="polc"/>
    <property type="match status" value="1"/>
</dbReference>
<proteinExistence type="inferred from homology"/>
<evidence type="ECO:0000256" key="10">
    <source>
        <dbReference type="ARBA" id="ARBA00022932"/>
    </source>
</evidence>
<evidence type="ECO:0000256" key="12">
    <source>
        <dbReference type="ARBA" id="ARBA00049244"/>
    </source>
</evidence>
<dbReference type="InterPro" id="IPR011708">
    <property type="entry name" value="DNA_pol3_alpha_NTPase_dom"/>
</dbReference>
<dbReference type="InterPro" id="IPR016195">
    <property type="entry name" value="Pol/histidinol_Pase-like"/>
</dbReference>
<evidence type="ECO:0000256" key="2">
    <source>
        <dbReference type="ARBA" id="ARBA00007391"/>
    </source>
</evidence>
<dbReference type="SMART" id="SM00481">
    <property type="entry name" value="POLIIIAc"/>
    <property type="match status" value="1"/>
</dbReference>